<dbReference type="CDD" id="cd06503">
    <property type="entry name" value="ATP-synt_Fo_b"/>
    <property type="match status" value="1"/>
</dbReference>
<reference evidence="16" key="1">
    <citation type="submission" date="2017-09" db="EMBL/GenBank/DDBJ databases">
        <title>Depth-based differentiation of microbial function through sediment-hosted aquifers and enrichment of novel symbionts in the deep terrestrial subsurface.</title>
        <authorList>
            <person name="Probst A.J."/>
            <person name="Ladd B."/>
            <person name="Jarett J.K."/>
            <person name="Geller-Mcgrath D.E."/>
            <person name="Sieber C.M.K."/>
            <person name="Emerson J.B."/>
            <person name="Anantharaman K."/>
            <person name="Thomas B.C."/>
            <person name="Malmstrom R."/>
            <person name="Stieglmeier M."/>
            <person name="Klingl A."/>
            <person name="Woyke T."/>
            <person name="Ryan C.M."/>
            <person name="Banfield J.F."/>
        </authorList>
    </citation>
    <scope>NUCLEOTIDE SEQUENCE [LARGE SCALE GENOMIC DNA]</scope>
</reference>
<dbReference type="PANTHER" id="PTHR33445">
    <property type="entry name" value="ATP SYNTHASE SUBUNIT B', CHLOROPLASTIC"/>
    <property type="match status" value="1"/>
</dbReference>
<keyword evidence="4 13" id="KW-0138">CF(0)</keyword>
<dbReference type="InterPro" id="IPR050059">
    <property type="entry name" value="ATP_synthase_B_chain"/>
</dbReference>
<keyword evidence="8 13" id="KW-0406">Ion transport</keyword>
<evidence type="ECO:0000256" key="11">
    <source>
        <dbReference type="ARBA" id="ARBA00025198"/>
    </source>
</evidence>
<evidence type="ECO:0000256" key="5">
    <source>
        <dbReference type="ARBA" id="ARBA00022692"/>
    </source>
</evidence>
<dbReference type="SUPFAM" id="SSF81573">
    <property type="entry name" value="F1F0 ATP synthase subunit B, membrane domain"/>
    <property type="match status" value="1"/>
</dbReference>
<comment type="subunit">
    <text evidence="13">F-type ATPases have 2 components, F(1) - the catalytic core - and F(0) - the membrane proton channel. F(1) has five subunits: alpha(3), beta(3), gamma(1), delta(1), epsilon(1). F(0) has three main subunits: a(1), b(2) and c(10-14). The alpha and beta chains form an alternating ring which encloses part of the gamma chain. F(1) is attached to F(0) by a central stalk formed by the gamma and epsilon chains, while a peripheral stalk is formed by the delta and b chains.</text>
</comment>
<feature type="transmembrane region" description="Helical" evidence="13">
    <location>
        <begin position="12"/>
        <end position="29"/>
    </location>
</feature>
<keyword evidence="9 13" id="KW-0472">Membrane</keyword>
<comment type="caution">
    <text evidence="15">The sequence shown here is derived from an EMBL/GenBank/DDBJ whole genome shotgun (WGS) entry which is preliminary data.</text>
</comment>
<dbReference type="EMBL" id="PFBC01000055">
    <property type="protein sequence ID" value="PIR87636.1"/>
    <property type="molecule type" value="Genomic_DNA"/>
</dbReference>
<dbReference type="AlphaFoldDB" id="A0A2H0UPN8"/>
<dbReference type="Gene3D" id="1.20.5.620">
    <property type="entry name" value="F1F0 ATP synthase subunit B, membrane domain"/>
    <property type="match status" value="1"/>
</dbReference>
<keyword evidence="10 13" id="KW-0066">ATP synthesis</keyword>
<evidence type="ECO:0000256" key="10">
    <source>
        <dbReference type="ARBA" id="ARBA00023310"/>
    </source>
</evidence>
<evidence type="ECO:0000256" key="12">
    <source>
        <dbReference type="ARBA" id="ARBA00037847"/>
    </source>
</evidence>
<dbReference type="GO" id="GO:0005886">
    <property type="term" value="C:plasma membrane"/>
    <property type="evidence" value="ECO:0007669"/>
    <property type="project" value="UniProtKB-SubCell"/>
</dbReference>
<sequence length="164" mass="18508">MEEILGKIGFDWKLALVNFVNVFLIFLVLRKWAFKPIQEIIQKRKNLVDQSLEGARKAEESVAGAKQEQQTILTKAREDAQVVIERAENESKGIVNAGRGKALKEQEEILHKANLQIKQSQKEAMDEVKAEAASLISLGVKKILAEEVDEKMNERIIKRASSNI</sequence>
<accession>A0A2H0UPN8</accession>
<evidence type="ECO:0000256" key="8">
    <source>
        <dbReference type="ARBA" id="ARBA00023065"/>
    </source>
</evidence>
<keyword evidence="3 13" id="KW-1003">Cell membrane</keyword>
<keyword evidence="5 13" id="KW-0812">Transmembrane</keyword>
<evidence type="ECO:0000256" key="6">
    <source>
        <dbReference type="ARBA" id="ARBA00022781"/>
    </source>
</evidence>
<name>A0A2H0UPN8_9BACT</name>
<evidence type="ECO:0000256" key="4">
    <source>
        <dbReference type="ARBA" id="ARBA00022547"/>
    </source>
</evidence>
<evidence type="ECO:0000256" key="7">
    <source>
        <dbReference type="ARBA" id="ARBA00022989"/>
    </source>
</evidence>
<evidence type="ECO:0000313" key="16">
    <source>
        <dbReference type="Proteomes" id="UP000230903"/>
    </source>
</evidence>
<gene>
    <name evidence="13 15" type="primary">atpF</name>
    <name evidence="15" type="ORF">COU10_03650</name>
</gene>
<evidence type="ECO:0000256" key="2">
    <source>
        <dbReference type="ARBA" id="ARBA00022448"/>
    </source>
</evidence>
<evidence type="ECO:0000256" key="1">
    <source>
        <dbReference type="ARBA" id="ARBA00005513"/>
    </source>
</evidence>
<keyword evidence="6 13" id="KW-0375">Hydrogen ion transport</keyword>
<comment type="similarity">
    <text evidence="1 13 14">Belongs to the ATPase B chain family.</text>
</comment>
<dbReference type="GO" id="GO:0046933">
    <property type="term" value="F:proton-transporting ATP synthase activity, rotational mechanism"/>
    <property type="evidence" value="ECO:0007669"/>
    <property type="project" value="UniProtKB-UniRule"/>
</dbReference>
<dbReference type="HAMAP" id="MF_01398">
    <property type="entry name" value="ATP_synth_b_bprime"/>
    <property type="match status" value="1"/>
</dbReference>
<evidence type="ECO:0000256" key="9">
    <source>
        <dbReference type="ARBA" id="ARBA00023136"/>
    </source>
</evidence>
<comment type="subcellular location">
    <subcellularLocation>
        <location evidence="13">Cell membrane</location>
        <topology evidence="13">Single-pass membrane protein</topology>
    </subcellularLocation>
    <subcellularLocation>
        <location evidence="12">Endomembrane system</location>
        <topology evidence="12">Single-pass membrane protein</topology>
    </subcellularLocation>
</comment>
<dbReference type="Proteomes" id="UP000230903">
    <property type="component" value="Unassembled WGS sequence"/>
</dbReference>
<dbReference type="PANTHER" id="PTHR33445:SF1">
    <property type="entry name" value="ATP SYNTHASE SUBUNIT B"/>
    <property type="match status" value="1"/>
</dbReference>
<proteinExistence type="inferred from homology"/>
<evidence type="ECO:0000256" key="3">
    <source>
        <dbReference type="ARBA" id="ARBA00022475"/>
    </source>
</evidence>
<evidence type="ECO:0000256" key="13">
    <source>
        <dbReference type="HAMAP-Rule" id="MF_01398"/>
    </source>
</evidence>
<dbReference type="GO" id="GO:0046961">
    <property type="term" value="F:proton-transporting ATPase activity, rotational mechanism"/>
    <property type="evidence" value="ECO:0007669"/>
    <property type="project" value="TreeGrafter"/>
</dbReference>
<protein>
    <recommendedName>
        <fullName evidence="13">ATP synthase subunit b</fullName>
    </recommendedName>
    <alternativeName>
        <fullName evidence="13">ATP synthase F(0) sector subunit b</fullName>
    </alternativeName>
    <alternativeName>
        <fullName evidence="13">ATPase subunit I</fullName>
    </alternativeName>
    <alternativeName>
        <fullName evidence="13">F-type ATPase subunit b</fullName>
        <shortName evidence="13">F-ATPase subunit b</shortName>
    </alternativeName>
</protein>
<evidence type="ECO:0000313" key="15">
    <source>
        <dbReference type="EMBL" id="PIR87636.1"/>
    </source>
</evidence>
<dbReference type="InterPro" id="IPR002146">
    <property type="entry name" value="ATP_synth_b/b'su_bac/chlpt"/>
</dbReference>
<dbReference type="NCBIfam" id="TIGR01144">
    <property type="entry name" value="ATP_synt_b"/>
    <property type="match status" value="1"/>
</dbReference>
<keyword evidence="7 13" id="KW-1133">Transmembrane helix</keyword>
<dbReference type="Pfam" id="PF00430">
    <property type="entry name" value="ATP-synt_B"/>
    <property type="match status" value="1"/>
</dbReference>
<comment type="function">
    <text evidence="13">Component of the F(0) channel, it forms part of the peripheral stalk, linking F(1) to F(0).</text>
</comment>
<evidence type="ECO:0000256" key="14">
    <source>
        <dbReference type="RuleBase" id="RU003848"/>
    </source>
</evidence>
<comment type="function">
    <text evidence="11 13">F(1)F(0) ATP synthase produces ATP from ADP in the presence of a proton or sodium gradient. F-type ATPases consist of two structural domains, F(1) containing the extramembraneous catalytic core and F(0) containing the membrane proton channel, linked together by a central stalk and a peripheral stalk. During catalysis, ATP synthesis in the catalytic domain of F(1) is coupled via a rotary mechanism of the central stalk subunits to proton translocation.</text>
</comment>
<organism evidence="15 16">
    <name type="scientific">Candidatus Harrisonbacteria bacterium CG10_big_fil_rev_8_21_14_0_10_45_28</name>
    <dbReference type="NCBI Taxonomy" id="1974586"/>
    <lineage>
        <taxon>Bacteria</taxon>
        <taxon>Candidatus Harrisoniibacteriota</taxon>
    </lineage>
</organism>
<keyword evidence="2 13" id="KW-0813">Transport</keyword>
<dbReference type="InterPro" id="IPR005864">
    <property type="entry name" value="ATP_synth_F0_bsu_bac"/>
</dbReference>
<dbReference type="GO" id="GO:0012505">
    <property type="term" value="C:endomembrane system"/>
    <property type="evidence" value="ECO:0007669"/>
    <property type="project" value="UniProtKB-SubCell"/>
</dbReference>
<dbReference type="InterPro" id="IPR028987">
    <property type="entry name" value="ATP_synth_B-like_membr_sf"/>
</dbReference>
<dbReference type="GO" id="GO:0045259">
    <property type="term" value="C:proton-transporting ATP synthase complex"/>
    <property type="evidence" value="ECO:0007669"/>
    <property type="project" value="UniProtKB-KW"/>
</dbReference>